<feature type="transmembrane region" description="Helical" evidence="2">
    <location>
        <begin position="1018"/>
        <end position="1036"/>
    </location>
</feature>
<keyword evidence="2" id="KW-0812">Transmembrane</keyword>
<reference evidence="4" key="1">
    <citation type="journal article" date="2019" name="Int. J. Syst. Evol. Microbiol.">
        <title>The Global Catalogue of Microorganisms (GCM) 10K type strain sequencing project: providing services to taxonomists for standard genome sequencing and annotation.</title>
        <authorList>
            <consortium name="The Broad Institute Genomics Platform"/>
            <consortium name="The Broad Institute Genome Sequencing Center for Infectious Disease"/>
            <person name="Wu L."/>
            <person name="Ma J."/>
        </authorList>
    </citation>
    <scope>NUCLEOTIDE SEQUENCE [LARGE SCALE GENOMIC DNA]</scope>
    <source>
        <strain evidence="4">TISTR 1535</strain>
    </source>
</reference>
<keyword evidence="2" id="KW-1133">Transmembrane helix</keyword>
<feature type="transmembrane region" description="Helical" evidence="2">
    <location>
        <begin position="619"/>
        <end position="637"/>
    </location>
</feature>
<feature type="transmembrane region" description="Helical" evidence="2">
    <location>
        <begin position="597"/>
        <end position="613"/>
    </location>
</feature>
<feature type="transmembrane region" description="Helical" evidence="2">
    <location>
        <begin position="318"/>
        <end position="334"/>
    </location>
</feature>
<feature type="compositionally biased region" description="Basic and acidic residues" evidence="1">
    <location>
        <begin position="52"/>
        <end position="67"/>
    </location>
</feature>
<gene>
    <name evidence="3" type="ORF">ACFSUO_12130</name>
</gene>
<feature type="transmembrane region" description="Helical" evidence="2">
    <location>
        <begin position="370"/>
        <end position="388"/>
    </location>
</feature>
<feature type="transmembrane region" description="Helical" evidence="2">
    <location>
        <begin position="486"/>
        <end position="502"/>
    </location>
</feature>
<keyword evidence="4" id="KW-1185">Reference proteome</keyword>
<feature type="transmembrane region" description="Helical" evidence="2">
    <location>
        <begin position="400"/>
        <end position="417"/>
    </location>
</feature>
<feature type="transmembrane region" description="Helical" evidence="2">
    <location>
        <begin position="853"/>
        <end position="869"/>
    </location>
</feature>
<keyword evidence="2" id="KW-0472">Membrane</keyword>
<feature type="transmembrane region" description="Helical" evidence="2">
    <location>
        <begin position="806"/>
        <end position="824"/>
    </location>
</feature>
<protein>
    <recommendedName>
        <fullName evidence="5">DUF2157 domain-containing protein</fullName>
    </recommendedName>
</protein>
<evidence type="ECO:0000313" key="3">
    <source>
        <dbReference type="EMBL" id="MFD2761700.1"/>
    </source>
</evidence>
<dbReference type="EMBL" id="JBHUNA010000025">
    <property type="protein sequence ID" value="MFD2761700.1"/>
    <property type="molecule type" value="Genomic_DNA"/>
</dbReference>
<feature type="transmembrane region" description="Helical" evidence="2">
    <location>
        <begin position="1094"/>
        <end position="1111"/>
    </location>
</feature>
<feature type="transmembrane region" description="Helical" evidence="2">
    <location>
        <begin position="1068"/>
        <end position="1088"/>
    </location>
</feature>
<feature type="transmembrane region" description="Helical" evidence="2">
    <location>
        <begin position="644"/>
        <end position="664"/>
    </location>
</feature>
<evidence type="ECO:0000256" key="2">
    <source>
        <dbReference type="SAM" id="Phobius"/>
    </source>
</evidence>
<feature type="transmembrane region" description="Helical" evidence="2">
    <location>
        <begin position="755"/>
        <end position="774"/>
    </location>
</feature>
<feature type="transmembrane region" description="Helical" evidence="2">
    <location>
        <begin position="705"/>
        <end position="724"/>
    </location>
</feature>
<feature type="transmembrane region" description="Helical" evidence="2">
    <location>
        <begin position="121"/>
        <end position="140"/>
    </location>
</feature>
<feature type="transmembrane region" description="Helical" evidence="2">
    <location>
        <begin position="1042"/>
        <end position="1061"/>
    </location>
</feature>
<feature type="transmembrane region" description="Helical" evidence="2">
    <location>
        <begin position="881"/>
        <end position="903"/>
    </location>
</feature>
<proteinExistence type="predicted"/>
<evidence type="ECO:0008006" key="5">
    <source>
        <dbReference type="Google" id="ProtNLM"/>
    </source>
</evidence>
<evidence type="ECO:0000256" key="1">
    <source>
        <dbReference type="SAM" id="MobiDB-lite"/>
    </source>
</evidence>
<dbReference type="Proteomes" id="UP001597502">
    <property type="component" value="Unassembled WGS sequence"/>
</dbReference>
<accession>A0ABW5V7N0</accession>
<feature type="transmembrane region" description="Helical" evidence="2">
    <location>
        <begin position="537"/>
        <end position="556"/>
    </location>
</feature>
<feature type="transmembrane region" description="Helical" evidence="2">
    <location>
        <begin position="508"/>
        <end position="525"/>
    </location>
</feature>
<comment type="caution">
    <text evidence="3">The sequence shown here is derived from an EMBL/GenBank/DDBJ whole genome shotgun (WGS) entry which is preliminary data.</text>
</comment>
<feature type="region of interest" description="Disordered" evidence="1">
    <location>
        <begin position="52"/>
        <end position="82"/>
    </location>
</feature>
<feature type="transmembrane region" description="Helical" evidence="2">
    <location>
        <begin position="424"/>
        <end position="443"/>
    </location>
</feature>
<feature type="transmembrane region" description="Helical" evidence="2">
    <location>
        <begin position="295"/>
        <end position="313"/>
    </location>
</feature>
<sequence length="1142" mass="129830">MDHLQTGARRRIVKEELQQLEDAQYISSDVYIQVVDAHEQYYADLEQKEAEAEKAMQDKGVPDENQSHEFPATEPVKEKKTLSPQEIRERNITWSLNLGVVLLLIGGMVLATSTWETLTNWMKSGLIALVSLLFFGLALFTMRVLKIKKTAFAFYVLGSLFLPIAILSVGFFELLGLYFSFTGDGRYLFGAAGSIIILPIYLGLADKLSSRLFVWFSYVSMTVFAGFLLAAFYLPVEGFYLGIMLFHAFLLFIYIRVKDNQRIALFMKEFVLYIQCSLVLSTFLMLLFYDHDLLYGFNLLLTATLYFAMIYVTEHKEYSFIFSAMLVYGAYQLIEFSAVQQAGAIVYALLGFVFLAIPKFMEDDHALKRIFRYTSAVVSVCAFLYISMEGIFLRMNEPSLVLLLAYVLIALNFAFLSNMTNRVLFAYLSPVFLMSALFEVVLFGREWFGYDGLMLPLFIMGLFLYVVFGCLLQLSFLEGMKESSRDVGGVVMLLAVLAEFFIMNWWQAGTMLLLISITALLMEGYEGRTALTKSSSWIHAVSLGFAAMMFYAATAGDALYEYVGPMEAESLVLAGLVVLLASYGWQQVDRIAFAEHVFFTAYGFYGLGMWLTFSLDFDAVLRAVIMLGGVAMAYLLYRKTGWRVVSYVVSGISLMFYMTVLYVLHSEMAIQSDLFQSLQFEIGAVLLLIVGVLAGKFDAHIRKSFWWAGHLFLPFALLTSFLLFEEKTVWAFLIAAAVYGISLCWAKAEWVILSFLYGCFTAFWIGMVQLFDLLNLDEHIQYATLLTSIAVAVLWNFSKKKWTRRIAFYVVPFSVFGMFLFTLAPNVDTTLFVVILLYALMTLFMMHREKWDLFNVAPLVLVYGVLWLYDEALPSLEYVMLFRLVVFAGVLMVAGLLMYPVIYQEQGNREIPYKVDWYSIIGFATLCSLYAVLAEALWTKLLPGLLISLYLIWQRKRIPFVPAKWIVFGASVFLLQPYYVLLGNTQVPDIIERELYVLPWVAAVIALRKVSDRKYKRLVNYVQWAVLVIVSLMLIQDGLASSTIYDALIIGGLSLASMLGGMAYQRKAFFFVGAGVLLLNVFLQTRTYWGNLPWWAYLLIAGSILIAVASYNEWHKQKVANGGTTMASKVYQKVIQKIKQWE</sequence>
<feature type="transmembrane region" description="Helical" evidence="2">
    <location>
        <begin position="965"/>
        <end position="983"/>
    </location>
</feature>
<feature type="transmembrane region" description="Helical" evidence="2">
    <location>
        <begin position="212"/>
        <end position="233"/>
    </location>
</feature>
<organism evidence="3 4">
    <name type="scientific">Lentibacillus juripiscarius</name>
    <dbReference type="NCBI Taxonomy" id="257446"/>
    <lineage>
        <taxon>Bacteria</taxon>
        <taxon>Bacillati</taxon>
        <taxon>Bacillota</taxon>
        <taxon>Bacilli</taxon>
        <taxon>Bacillales</taxon>
        <taxon>Bacillaceae</taxon>
        <taxon>Lentibacillus</taxon>
    </lineage>
</organism>
<feature type="transmembrane region" description="Helical" evidence="2">
    <location>
        <begin position="568"/>
        <end position="585"/>
    </location>
</feature>
<feature type="transmembrane region" description="Helical" evidence="2">
    <location>
        <begin position="915"/>
        <end position="931"/>
    </location>
</feature>
<feature type="transmembrane region" description="Helical" evidence="2">
    <location>
        <begin position="239"/>
        <end position="257"/>
    </location>
</feature>
<feature type="transmembrane region" description="Helical" evidence="2">
    <location>
        <begin position="152"/>
        <end position="181"/>
    </location>
</feature>
<dbReference type="RefSeq" id="WP_382394469.1">
    <property type="nucleotide sequence ID" value="NZ_JBHUNA010000025.1"/>
</dbReference>
<feature type="transmembrane region" description="Helical" evidence="2">
    <location>
        <begin position="187"/>
        <end position="205"/>
    </location>
</feature>
<feature type="transmembrane region" description="Helical" evidence="2">
    <location>
        <begin position="340"/>
        <end position="358"/>
    </location>
</feature>
<evidence type="ECO:0000313" key="4">
    <source>
        <dbReference type="Proteomes" id="UP001597502"/>
    </source>
</evidence>
<feature type="transmembrane region" description="Helical" evidence="2">
    <location>
        <begin position="455"/>
        <end position="474"/>
    </location>
</feature>
<feature type="transmembrane region" description="Helical" evidence="2">
    <location>
        <begin position="780"/>
        <end position="797"/>
    </location>
</feature>
<feature type="transmembrane region" description="Helical" evidence="2">
    <location>
        <begin position="730"/>
        <end position="748"/>
    </location>
</feature>
<feature type="transmembrane region" description="Helical" evidence="2">
    <location>
        <begin position="676"/>
        <end position="693"/>
    </location>
</feature>
<name>A0ABW5V7N0_9BACI</name>
<feature type="transmembrane region" description="Helical" evidence="2">
    <location>
        <begin position="269"/>
        <end position="289"/>
    </location>
</feature>
<feature type="transmembrane region" description="Helical" evidence="2">
    <location>
        <begin position="94"/>
        <end position="115"/>
    </location>
</feature>
<feature type="transmembrane region" description="Helical" evidence="2">
    <location>
        <begin position="830"/>
        <end position="846"/>
    </location>
</feature>